<name>A0A1Z5JT48_FISSO</name>
<evidence type="ECO:0000256" key="3">
    <source>
        <dbReference type="ARBA" id="ARBA00022598"/>
    </source>
</evidence>
<dbReference type="InParanoid" id="A0A1Z5JT48"/>
<dbReference type="FunFam" id="3.30.590.10:FF:000004">
    <property type="entry name" value="Glutamine synthetase"/>
    <property type="match status" value="1"/>
</dbReference>
<sequence length="419" mass="46109">MKFSTALLAAAVGTASAFVPAHIQSKAQSTALFGAVRSLDRLTGRSQLDPVVVDRYNAIPYPKDLILAEYVWVDADGKCRSKTRTLPAKKGEAVELLPKWNFDGSSTGQAPGDDSEVILKPQRIFKDPFRLRHDGIDNILVMCDCYTPGGEPLPSNHRAKAMKFFGPNEDQEIWFGLEQEFTLFNLDEKTPLGWPEGGMPSRPQGPYYCSAGPENNFGRSITDSHYKACLYAGINISGVNGEVMPGQQEYQVGPCVGIDAGDQLMMSRYILQRVCEDYQVYCTLHPKPIVQGDWNGAGMHTNVSTKSMREEGGLEEIKKAIYKLGAKHADHIAVYGEDNELRLTGKHETASIDKFSYGVANRGASVRIGRDTEAEGKGYFEDRRPSSNADPYIVTGKIMETIMSDIDAPVIAPLDKEQA</sequence>
<gene>
    <name evidence="13" type="ORF">FisN_5Hh505</name>
</gene>
<accession>A0A1Z5JT48</accession>
<dbReference type="Proteomes" id="UP000198406">
    <property type="component" value="Unassembled WGS sequence"/>
</dbReference>
<dbReference type="PANTHER" id="PTHR20852:SF57">
    <property type="entry name" value="GLUTAMINE SYNTHETASE 2 CYTOPLASMIC"/>
    <property type="match status" value="1"/>
</dbReference>
<evidence type="ECO:0000256" key="1">
    <source>
        <dbReference type="ARBA" id="ARBA00009897"/>
    </source>
</evidence>
<evidence type="ECO:0000256" key="6">
    <source>
        <dbReference type="ARBA" id="ARBA00049436"/>
    </source>
</evidence>
<dbReference type="GO" id="GO:0005524">
    <property type="term" value="F:ATP binding"/>
    <property type="evidence" value="ECO:0007669"/>
    <property type="project" value="UniProtKB-KW"/>
</dbReference>
<feature type="signal peptide" evidence="10">
    <location>
        <begin position="1"/>
        <end position="17"/>
    </location>
</feature>
<dbReference type="OrthoDB" id="1936100at2759"/>
<dbReference type="PROSITE" id="PS00181">
    <property type="entry name" value="GLNA_ATP"/>
    <property type="match status" value="1"/>
</dbReference>
<keyword evidence="14" id="KW-1185">Reference proteome</keyword>
<dbReference type="SMART" id="SM01230">
    <property type="entry name" value="Gln-synt_C"/>
    <property type="match status" value="1"/>
</dbReference>
<keyword evidence="4 9" id="KW-0547">Nucleotide-binding</keyword>
<evidence type="ECO:0000256" key="7">
    <source>
        <dbReference type="PROSITE-ProRule" id="PRU01330"/>
    </source>
</evidence>
<dbReference type="Pfam" id="PF03951">
    <property type="entry name" value="Gln-synt_N"/>
    <property type="match status" value="1"/>
</dbReference>
<dbReference type="InterPro" id="IPR027303">
    <property type="entry name" value="Gln_synth_gly_rich_site"/>
</dbReference>
<dbReference type="InterPro" id="IPR008147">
    <property type="entry name" value="Gln_synt_N"/>
</dbReference>
<dbReference type="InterPro" id="IPR008146">
    <property type="entry name" value="Gln_synth_cat_dom"/>
</dbReference>
<evidence type="ECO:0000256" key="10">
    <source>
        <dbReference type="SAM" id="SignalP"/>
    </source>
</evidence>
<feature type="domain" description="GS beta-grasp" evidence="11">
    <location>
        <begin position="66"/>
        <end position="150"/>
    </location>
</feature>
<keyword evidence="5 9" id="KW-0067">ATP-binding</keyword>
<dbReference type="PROSITE" id="PS51986">
    <property type="entry name" value="GS_BETA_GRASP"/>
    <property type="match status" value="1"/>
</dbReference>
<keyword evidence="3 9" id="KW-0436">Ligase</keyword>
<evidence type="ECO:0000313" key="14">
    <source>
        <dbReference type="Proteomes" id="UP000198406"/>
    </source>
</evidence>
<dbReference type="InterPro" id="IPR027302">
    <property type="entry name" value="Gln_synth_N_conserv_site"/>
</dbReference>
<dbReference type="EC" id="6.3.1.2" evidence="2 9"/>
<keyword evidence="10" id="KW-0732">Signal</keyword>
<evidence type="ECO:0000256" key="9">
    <source>
        <dbReference type="RuleBase" id="RU004356"/>
    </source>
</evidence>
<dbReference type="Gene3D" id="3.30.590.10">
    <property type="entry name" value="Glutamine synthetase/guanido kinase, catalytic domain"/>
    <property type="match status" value="1"/>
</dbReference>
<comment type="catalytic activity">
    <reaction evidence="6 9">
        <text>L-glutamate + NH4(+) + ATP = L-glutamine + ADP + phosphate + H(+)</text>
        <dbReference type="Rhea" id="RHEA:16169"/>
        <dbReference type="ChEBI" id="CHEBI:15378"/>
        <dbReference type="ChEBI" id="CHEBI:28938"/>
        <dbReference type="ChEBI" id="CHEBI:29985"/>
        <dbReference type="ChEBI" id="CHEBI:30616"/>
        <dbReference type="ChEBI" id="CHEBI:43474"/>
        <dbReference type="ChEBI" id="CHEBI:58359"/>
        <dbReference type="ChEBI" id="CHEBI:456216"/>
        <dbReference type="EC" id="6.3.1.2"/>
    </reaction>
</comment>
<dbReference type="InterPro" id="IPR014746">
    <property type="entry name" value="Gln_synth/guanido_kin_cat_dom"/>
</dbReference>
<dbReference type="InterPro" id="IPR036651">
    <property type="entry name" value="Gln_synt_N_sf"/>
</dbReference>
<dbReference type="GO" id="GO:0006542">
    <property type="term" value="P:glutamine biosynthetic process"/>
    <property type="evidence" value="ECO:0007669"/>
    <property type="project" value="InterPro"/>
</dbReference>
<evidence type="ECO:0000259" key="12">
    <source>
        <dbReference type="PROSITE" id="PS51987"/>
    </source>
</evidence>
<dbReference type="PANTHER" id="PTHR20852">
    <property type="entry name" value="GLUTAMINE SYNTHETASE"/>
    <property type="match status" value="1"/>
</dbReference>
<dbReference type="Pfam" id="PF00120">
    <property type="entry name" value="Gln-synt_C"/>
    <property type="match status" value="1"/>
</dbReference>
<feature type="domain" description="GS catalytic" evidence="12">
    <location>
        <begin position="154"/>
        <end position="419"/>
    </location>
</feature>
<proteinExistence type="inferred from homology"/>
<dbReference type="EMBL" id="BDSP01000111">
    <property type="protein sequence ID" value="GAX17119.1"/>
    <property type="molecule type" value="Genomic_DNA"/>
</dbReference>
<evidence type="ECO:0000259" key="11">
    <source>
        <dbReference type="PROSITE" id="PS51986"/>
    </source>
</evidence>
<dbReference type="PROSITE" id="PS51987">
    <property type="entry name" value="GS_CATALYTIC"/>
    <property type="match status" value="1"/>
</dbReference>
<evidence type="ECO:0000256" key="2">
    <source>
        <dbReference type="ARBA" id="ARBA00012937"/>
    </source>
</evidence>
<evidence type="ECO:0000256" key="4">
    <source>
        <dbReference type="ARBA" id="ARBA00022741"/>
    </source>
</evidence>
<dbReference type="GO" id="GO:0004356">
    <property type="term" value="F:glutamine synthetase activity"/>
    <property type="evidence" value="ECO:0007669"/>
    <property type="project" value="UniProtKB-EC"/>
</dbReference>
<dbReference type="SUPFAM" id="SSF54368">
    <property type="entry name" value="Glutamine synthetase, N-terminal domain"/>
    <property type="match status" value="1"/>
</dbReference>
<protein>
    <recommendedName>
        <fullName evidence="2 9">Glutamine synthetase</fullName>
        <ecNumber evidence="2 9">6.3.1.2</ecNumber>
    </recommendedName>
</protein>
<comment type="similarity">
    <text evidence="1 7 8">Belongs to the glutamine synthetase family.</text>
</comment>
<dbReference type="PROSITE" id="PS00180">
    <property type="entry name" value="GLNA_1"/>
    <property type="match status" value="1"/>
</dbReference>
<dbReference type="InterPro" id="IPR050292">
    <property type="entry name" value="Glutamine_Synthetase"/>
</dbReference>
<dbReference type="GO" id="GO:0005737">
    <property type="term" value="C:cytoplasm"/>
    <property type="evidence" value="ECO:0007669"/>
    <property type="project" value="TreeGrafter"/>
</dbReference>
<organism evidence="13 14">
    <name type="scientific">Fistulifera solaris</name>
    <name type="common">Oleaginous diatom</name>
    <dbReference type="NCBI Taxonomy" id="1519565"/>
    <lineage>
        <taxon>Eukaryota</taxon>
        <taxon>Sar</taxon>
        <taxon>Stramenopiles</taxon>
        <taxon>Ochrophyta</taxon>
        <taxon>Bacillariophyta</taxon>
        <taxon>Bacillariophyceae</taxon>
        <taxon>Bacillariophycidae</taxon>
        <taxon>Naviculales</taxon>
        <taxon>Naviculaceae</taxon>
        <taxon>Fistulifera</taxon>
    </lineage>
</organism>
<evidence type="ECO:0000256" key="5">
    <source>
        <dbReference type="ARBA" id="ARBA00022840"/>
    </source>
</evidence>
<evidence type="ECO:0000313" key="13">
    <source>
        <dbReference type="EMBL" id="GAX17119.1"/>
    </source>
</evidence>
<dbReference type="Gene3D" id="3.10.20.70">
    <property type="entry name" value="Glutamine synthetase, N-terminal domain"/>
    <property type="match status" value="1"/>
</dbReference>
<dbReference type="SUPFAM" id="SSF55931">
    <property type="entry name" value="Glutamine synthetase/guanido kinase"/>
    <property type="match status" value="1"/>
</dbReference>
<comment type="caution">
    <text evidence="13">The sequence shown here is derived from an EMBL/GenBank/DDBJ whole genome shotgun (WGS) entry which is preliminary data.</text>
</comment>
<evidence type="ECO:0000256" key="8">
    <source>
        <dbReference type="RuleBase" id="RU000384"/>
    </source>
</evidence>
<reference evidence="13 14" key="1">
    <citation type="journal article" date="2015" name="Plant Cell">
        <title>Oil accumulation by the oleaginous diatom Fistulifera solaris as revealed by the genome and transcriptome.</title>
        <authorList>
            <person name="Tanaka T."/>
            <person name="Maeda Y."/>
            <person name="Veluchamy A."/>
            <person name="Tanaka M."/>
            <person name="Abida H."/>
            <person name="Marechal E."/>
            <person name="Bowler C."/>
            <person name="Muto M."/>
            <person name="Sunaga Y."/>
            <person name="Tanaka M."/>
            <person name="Yoshino T."/>
            <person name="Taniguchi T."/>
            <person name="Fukuda Y."/>
            <person name="Nemoto M."/>
            <person name="Matsumoto M."/>
            <person name="Wong P.S."/>
            <person name="Aburatani S."/>
            <person name="Fujibuchi W."/>
        </authorList>
    </citation>
    <scope>NUCLEOTIDE SEQUENCE [LARGE SCALE GENOMIC DNA]</scope>
    <source>
        <strain evidence="13 14">JPCC DA0580</strain>
    </source>
</reference>
<dbReference type="AlphaFoldDB" id="A0A1Z5JT48"/>
<feature type="chain" id="PRO_5012599813" description="Glutamine synthetase" evidence="10">
    <location>
        <begin position="18"/>
        <end position="419"/>
    </location>
</feature>